<dbReference type="AlphaFoldDB" id="A0A9Q0K0P9"/>
<comment type="caution">
    <text evidence="4">The sequence shown here is derived from an EMBL/GenBank/DDBJ whole genome shotgun (WGS) entry which is preliminary data.</text>
</comment>
<evidence type="ECO:0000313" key="5">
    <source>
        <dbReference type="Proteomes" id="UP001141806"/>
    </source>
</evidence>
<proteinExistence type="inferred from homology"/>
<evidence type="ECO:0008006" key="6">
    <source>
        <dbReference type="Google" id="ProtNLM"/>
    </source>
</evidence>
<accession>A0A9Q0K0P9</accession>
<feature type="repeat" description="PPR" evidence="3">
    <location>
        <begin position="217"/>
        <end position="251"/>
    </location>
</feature>
<evidence type="ECO:0000256" key="1">
    <source>
        <dbReference type="ARBA" id="ARBA00007626"/>
    </source>
</evidence>
<dbReference type="Pfam" id="PF13041">
    <property type="entry name" value="PPR_2"/>
    <property type="match status" value="2"/>
</dbReference>
<reference evidence="4" key="1">
    <citation type="journal article" date="2023" name="Plant J.">
        <title>The genome of the king protea, Protea cynaroides.</title>
        <authorList>
            <person name="Chang J."/>
            <person name="Duong T.A."/>
            <person name="Schoeman C."/>
            <person name="Ma X."/>
            <person name="Roodt D."/>
            <person name="Barker N."/>
            <person name="Li Z."/>
            <person name="Van de Peer Y."/>
            <person name="Mizrachi E."/>
        </authorList>
    </citation>
    <scope>NUCLEOTIDE SEQUENCE</scope>
    <source>
        <tissue evidence="4">Young leaves</tissue>
    </source>
</reference>
<evidence type="ECO:0000313" key="4">
    <source>
        <dbReference type="EMBL" id="KAJ4958517.1"/>
    </source>
</evidence>
<dbReference type="Pfam" id="PF01535">
    <property type="entry name" value="PPR"/>
    <property type="match status" value="3"/>
</dbReference>
<feature type="repeat" description="PPR" evidence="3">
    <location>
        <begin position="322"/>
        <end position="356"/>
    </location>
</feature>
<feature type="repeat" description="PPR" evidence="3">
    <location>
        <begin position="357"/>
        <end position="391"/>
    </location>
</feature>
<dbReference type="InterPro" id="IPR002885">
    <property type="entry name" value="PPR_rpt"/>
</dbReference>
<sequence length="511" mass="58976">MNLVRWPKRTKIFFQISKSLTSAFKISSISTYPSPPPSEFETEIDRITKLINDHPFPDHPLQPLFRQHIPPSLLSTTLVENVLGRLFSGHSNGLKAFEFFKFSLRHSQFFSLSSDSFEKTLHILTRMRNFDKAWELMEEIRRKNPSLLTLKSMSIFFSKLAKFGSFEDTLEAFERMEKERRFGVEEFNVLLRAFCTQRQMIEARAVFRKMYPRYSPNTQTMNILLLGFKESGNITAVELFYHEMVRRGFKPNVVTYNIRIDAYCKKGCFGDGLRLLEEMEKVNCLPTIETITTLIHGAGIAGNLSQARQLFEEIPVRNLKPDIGAYNALMAAFIRARDVRSAMELMDGMEELNIGHDNVTYYTMFLGLKRSDGLEGVCKLYHRMIERNFVPNMRTVVVLMKFFCENRRPDLGLELWGYLVERGCCPHGHALDLLVTALCCHGRGEEAYECCKQVLERGRHLTPRAFHIVERFLVQAGQMDKLGKLDHMIKKLQIVLPPSRGHALGLLNQPL</sequence>
<keyword evidence="2" id="KW-0677">Repeat</keyword>
<protein>
    <recommendedName>
        <fullName evidence="6">Pentatricopeptide repeat-containing protein</fullName>
    </recommendedName>
</protein>
<dbReference type="Gene3D" id="1.25.40.10">
    <property type="entry name" value="Tetratricopeptide repeat domain"/>
    <property type="match status" value="3"/>
</dbReference>
<evidence type="ECO:0000256" key="3">
    <source>
        <dbReference type="PROSITE-ProRule" id="PRU00708"/>
    </source>
</evidence>
<keyword evidence="5" id="KW-1185">Reference proteome</keyword>
<feature type="repeat" description="PPR" evidence="3">
    <location>
        <begin position="287"/>
        <end position="321"/>
    </location>
</feature>
<comment type="similarity">
    <text evidence="1">Belongs to the PPR family. P subfamily.</text>
</comment>
<evidence type="ECO:0000256" key="2">
    <source>
        <dbReference type="ARBA" id="ARBA00022737"/>
    </source>
</evidence>
<dbReference type="PROSITE" id="PS51375">
    <property type="entry name" value="PPR"/>
    <property type="match status" value="6"/>
</dbReference>
<dbReference type="InterPro" id="IPR011990">
    <property type="entry name" value="TPR-like_helical_dom_sf"/>
</dbReference>
<dbReference type="OrthoDB" id="185373at2759"/>
<dbReference type="PANTHER" id="PTHR47941">
    <property type="entry name" value="PENTATRICOPEPTIDE REPEAT-CONTAINING PROTEIN 3, MITOCHONDRIAL"/>
    <property type="match status" value="1"/>
</dbReference>
<dbReference type="EMBL" id="JAMYWD010000010">
    <property type="protein sequence ID" value="KAJ4958517.1"/>
    <property type="molecule type" value="Genomic_DNA"/>
</dbReference>
<dbReference type="NCBIfam" id="TIGR00756">
    <property type="entry name" value="PPR"/>
    <property type="match status" value="5"/>
</dbReference>
<name>A0A9Q0K0P9_9MAGN</name>
<gene>
    <name evidence="4" type="ORF">NE237_025628</name>
</gene>
<dbReference type="Proteomes" id="UP001141806">
    <property type="component" value="Unassembled WGS sequence"/>
</dbReference>
<feature type="repeat" description="PPR" evidence="3">
    <location>
        <begin position="392"/>
        <end position="426"/>
    </location>
</feature>
<organism evidence="4 5">
    <name type="scientific">Protea cynaroides</name>
    <dbReference type="NCBI Taxonomy" id="273540"/>
    <lineage>
        <taxon>Eukaryota</taxon>
        <taxon>Viridiplantae</taxon>
        <taxon>Streptophyta</taxon>
        <taxon>Embryophyta</taxon>
        <taxon>Tracheophyta</taxon>
        <taxon>Spermatophyta</taxon>
        <taxon>Magnoliopsida</taxon>
        <taxon>Proteales</taxon>
        <taxon>Proteaceae</taxon>
        <taxon>Protea</taxon>
    </lineage>
</organism>
<feature type="repeat" description="PPR" evidence="3">
    <location>
        <begin position="252"/>
        <end position="286"/>
    </location>
</feature>